<reference evidence="2" key="1">
    <citation type="submission" date="2013-12" db="EMBL/GenBank/DDBJ databases">
        <title>The Genome Sequence of Aphanomyces invadans NJM9701.</title>
        <authorList>
            <consortium name="The Broad Institute Genomics Platform"/>
            <person name="Russ C."/>
            <person name="Tyler B."/>
            <person name="van West P."/>
            <person name="Dieguez-Uribeondo J."/>
            <person name="Young S.K."/>
            <person name="Zeng Q."/>
            <person name="Gargeya S."/>
            <person name="Fitzgerald M."/>
            <person name="Abouelleil A."/>
            <person name="Alvarado L."/>
            <person name="Chapman S.B."/>
            <person name="Gainer-Dewar J."/>
            <person name="Goldberg J."/>
            <person name="Griggs A."/>
            <person name="Gujja S."/>
            <person name="Hansen M."/>
            <person name="Howarth C."/>
            <person name="Imamovic A."/>
            <person name="Ireland A."/>
            <person name="Larimer J."/>
            <person name="McCowan C."/>
            <person name="Murphy C."/>
            <person name="Pearson M."/>
            <person name="Poon T.W."/>
            <person name="Priest M."/>
            <person name="Roberts A."/>
            <person name="Saif S."/>
            <person name="Shea T."/>
            <person name="Sykes S."/>
            <person name="Wortman J."/>
            <person name="Nusbaum C."/>
            <person name="Birren B."/>
        </authorList>
    </citation>
    <scope>NUCLEOTIDE SEQUENCE [LARGE SCALE GENOMIC DNA]</scope>
    <source>
        <strain evidence="2">NJM9701</strain>
    </source>
</reference>
<proteinExistence type="predicted"/>
<feature type="region of interest" description="Disordered" evidence="1">
    <location>
        <begin position="1"/>
        <end position="29"/>
    </location>
</feature>
<name>A0A024UKD9_9STRA</name>
<sequence length="92" mass="10080">MNLPGKPAFETACPSASDSRSLQPSSDMEDLERRLKTHFAEVTSSHWVSAHDKCCSFEDAYMEAAENEILALEAEPSEEADGKLLEASSESE</sequence>
<dbReference type="RefSeq" id="XP_008864730.1">
    <property type="nucleotide sequence ID" value="XM_008866508.1"/>
</dbReference>
<accession>A0A024UKD9</accession>
<dbReference type="EMBL" id="KI913955">
    <property type="protein sequence ID" value="ETW06655.1"/>
    <property type="molecule type" value="Genomic_DNA"/>
</dbReference>
<dbReference type="GeneID" id="20079891"/>
<gene>
    <name evidence="2" type="ORF">H310_02841</name>
</gene>
<feature type="region of interest" description="Disordered" evidence="1">
    <location>
        <begin position="73"/>
        <end position="92"/>
    </location>
</feature>
<evidence type="ECO:0000256" key="1">
    <source>
        <dbReference type="SAM" id="MobiDB-lite"/>
    </source>
</evidence>
<organism evidence="2">
    <name type="scientific">Aphanomyces invadans</name>
    <dbReference type="NCBI Taxonomy" id="157072"/>
    <lineage>
        <taxon>Eukaryota</taxon>
        <taxon>Sar</taxon>
        <taxon>Stramenopiles</taxon>
        <taxon>Oomycota</taxon>
        <taxon>Saprolegniomycetes</taxon>
        <taxon>Saprolegniales</taxon>
        <taxon>Verrucalvaceae</taxon>
        <taxon>Aphanomyces</taxon>
    </lineage>
</organism>
<evidence type="ECO:0000313" key="2">
    <source>
        <dbReference type="EMBL" id="ETW06655.1"/>
    </source>
</evidence>
<protein>
    <submittedName>
        <fullName evidence="2">Uncharacterized protein</fullName>
    </submittedName>
</protein>
<dbReference type="AlphaFoldDB" id="A0A024UKD9"/>
<feature type="compositionally biased region" description="Polar residues" evidence="1">
    <location>
        <begin position="14"/>
        <end position="26"/>
    </location>
</feature>
<dbReference type="VEuPathDB" id="FungiDB:H310_02841"/>